<organism evidence="1">
    <name type="scientific">Orpheovirus IHUMI-LCC2</name>
    <dbReference type="NCBI Taxonomy" id="2023057"/>
    <lineage>
        <taxon>Viruses</taxon>
        <taxon>Varidnaviria</taxon>
        <taxon>Bamfordvirae</taxon>
        <taxon>Nucleocytoviricota</taxon>
        <taxon>Megaviricetes</taxon>
        <taxon>Pimascovirales</taxon>
        <taxon>Ocovirineae</taxon>
        <taxon>Orpheoviridae</taxon>
        <taxon>Alphaorpheovirus</taxon>
        <taxon>Alphaorpheovirus massiliense</taxon>
    </lineage>
</organism>
<gene>
    <name evidence="1" type="ORF">ORPV_628</name>
</gene>
<dbReference type="Proteomes" id="UP000236316">
    <property type="component" value="Segment"/>
</dbReference>
<reference evidence="1" key="1">
    <citation type="submission" date="2017-08" db="EMBL/GenBank/DDBJ databases">
        <authorList>
            <consortium name="Urmite Genomes"/>
        </authorList>
    </citation>
    <scope>NUCLEOTIDE SEQUENCE [LARGE SCALE GENOMIC DNA]</scope>
    <source>
        <strain evidence="1">IHUMI-LCC2</strain>
    </source>
</reference>
<keyword evidence="2" id="KW-1185">Reference proteome</keyword>
<evidence type="ECO:0000313" key="2">
    <source>
        <dbReference type="Proteomes" id="UP000236316"/>
    </source>
</evidence>
<dbReference type="EMBL" id="LT906555">
    <property type="protein sequence ID" value="SNW62532.1"/>
    <property type="molecule type" value="Genomic_DNA"/>
</dbReference>
<evidence type="ECO:0000313" key="1">
    <source>
        <dbReference type="EMBL" id="SNW62532.1"/>
    </source>
</evidence>
<proteinExistence type="predicted"/>
<dbReference type="KEGG" id="vg:35382437"/>
<accession>A0A2I2L4R3</accession>
<protein>
    <submittedName>
        <fullName evidence="1">Uncharacterized protein</fullName>
    </submittedName>
</protein>
<dbReference type="GeneID" id="35382437"/>
<sequence>MQYLEPVQYLKLVSYVLGDNYDDILFRNSLPNDLDTAIHLHFIIDSDNISAIKSMMLKYYNNILKFRSNNMKQFRILMKIKGQVENELNISNKVKLEISQKLLNNDISHNKWYYILLNKDINHAKEELQHLNGQRYIPN</sequence>
<dbReference type="RefSeq" id="YP_009448834.1">
    <property type="nucleotide sequence ID" value="NC_036594.1"/>
</dbReference>
<name>A0A2I2L4R3_9VIRU</name>